<dbReference type="InterPro" id="IPR050655">
    <property type="entry name" value="Plant_B3_domain"/>
</dbReference>
<dbReference type="InterPro" id="IPR003340">
    <property type="entry name" value="B3_DNA-bd"/>
</dbReference>
<keyword evidence="4" id="KW-0804">Transcription</keyword>
<dbReference type="PANTHER" id="PTHR31920:SF37">
    <property type="entry name" value="B3 DOMAIN-CONTAINING TRANSCRIPTION FACTOR VRN1"/>
    <property type="match status" value="1"/>
</dbReference>
<evidence type="ECO:0000313" key="8">
    <source>
        <dbReference type="Proteomes" id="UP000077755"/>
    </source>
</evidence>
<dbReference type="PROSITE" id="PS50863">
    <property type="entry name" value="B3"/>
    <property type="match status" value="2"/>
</dbReference>
<dbReference type="GO" id="GO:0003677">
    <property type="term" value="F:DNA binding"/>
    <property type="evidence" value="ECO:0007669"/>
    <property type="project" value="UniProtKB-KW"/>
</dbReference>
<dbReference type="Proteomes" id="UP000077755">
    <property type="component" value="Chromosome 6"/>
</dbReference>
<organism evidence="7 8">
    <name type="scientific">Daucus carota subsp. sativus</name>
    <name type="common">Carrot</name>
    <dbReference type="NCBI Taxonomy" id="79200"/>
    <lineage>
        <taxon>Eukaryota</taxon>
        <taxon>Viridiplantae</taxon>
        <taxon>Streptophyta</taxon>
        <taxon>Embryophyta</taxon>
        <taxon>Tracheophyta</taxon>
        <taxon>Spermatophyta</taxon>
        <taxon>Magnoliopsida</taxon>
        <taxon>eudicotyledons</taxon>
        <taxon>Gunneridae</taxon>
        <taxon>Pentapetalae</taxon>
        <taxon>asterids</taxon>
        <taxon>campanulids</taxon>
        <taxon>Apiales</taxon>
        <taxon>Apiaceae</taxon>
        <taxon>Apioideae</taxon>
        <taxon>Scandiceae</taxon>
        <taxon>Daucinae</taxon>
        <taxon>Daucus</taxon>
        <taxon>Daucus sect. Daucus</taxon>
    </lineage>
</organism>
<dbReference type="SUPFAM" id="SSF101936">
    <property type="entry name" value="DNA-binding pseudobarrel domain"/>
    <property type="match status" value="2"/>
</dbReference>
<evidence type="ECO:0000256" key="3">
    <source>
        <dbReference type="ARBA" id="ARBA00023125"/>
    </source>
</evidence>
<keyword evidence="8" id="KW-1185">Reference proteome</keyword>
<evidence type="ECO:0000259" key="6">
    <source>
        <dbReference type="PROSITE" id="PS50863"/>
    </source>
</evidence>
<evidence type="ECO:0000256" key="5">
    <source>
        <dbReference type="ARBA" id="ARBA00023242"/>
    </source>
</evidence>
<dbReference type="AlphaFoldDB" id="A0AAF0XAL6"/>
<keyword evidence="5" id="KW-0539">Nucleus</keyword>
<evidence type="ECO:0000256" key="1">
    <source>
        <dbReference type="ARBA" id="ARBA00004123"/>
    </source>
</evidence>
<name>A0AAF0XAL6_DAUCS</name>
<evidence type="ECO:0000256" key="2">
    <source>
        <dbReference type="ARBA" id="ARBA00023015"/>
    </source>
</evidence>
<evidence type="ECO:0000313" key="7">
    <source>
        <dbReference type="EMBL" id="WOH04363.1"/>
    </source>
</evidence>
<reference evidence="7" key="2">
    <citation type="submission" date="2022-03" db="EMBL/GenBank/DDBJ databases">
        <title>Draft title - Genomic analysis of global carrot germplasm unveils the trajectory of domestication and the origin of high carotenoid orange carrot.</title>
        <authorList>
            <person name="Iorizzo M."/>
            <person name="Ellison S."/>
            <person name="Senalik D."/>
            <person name="Macko-Podgorni A."/>
            <person name="Grzebelus D."/>
            <person name="Bostan H."/>
            <person name="Rolling W."/>
            <person name="Curaba J."/>
            <person name="Simon P."/>
        </authorList>
    </citation>
    <scope>NUCLEOTIDE SEQUENCE</scope>
    <source>
        <tissue evidence="7">Leaf</tissue>
    </source>
</reference>
<dbReference type="Gene3D" id="2.40.330.10">
    <property type="entry name" value="DNA-binding pseudobarrel domain"/>
    <property type="match status" value="2"/>
</dbReference>
<keyword evidence="3" id="KW-0238">DNA-binding</keyword>
<dbReference type="GO" id="GO:0005634">
    <property type="term" value="C:nucleus"/>
    <property type="evidence" value="ECO:0007669"/>
    <property type="project" value="UniProtKB-SubCell"/>
</dbReference>
<feature type="domain" description="TF-B3" evidence="6">
    <location>
        <begin position="512"/>
        <end position="564"/>
    </location>
</feature>
<evidence type="ECO:0000256" key="4">
    <source>
        <dbReference type="ARBA" id="ARBA00023163"/>
    </source>
</evidence>
<dbReference type="EMBL" id="CP093348">
    <property type="protein sequence ID" value="WOH04363.1"/>
    <property type="molecule type" value="Genomic_DNA"/>
</dbReference>
<reference evidence="7" key="1">
    <citation type="journal article" date="2016" name="Nat. Genet.">
        <title>A high-quality carrot genome assembly provides new insights into carotenoid accumulation and asterid genome evolution.</title>
        <authorList>
            <person name="Iorizzo M."/>
            <person name="Ellison S."/>
            <person name="Senalik D."/>
            <person name="Zeng P."/>
            <person name="Satapoomin P."/>
            <person name="Huang J."/>
            <person name="Bowman M."/>
            <person name="Iovene M."/>
            <person name="Sanseverino W."/>
            <person name="Cavagnaro P."/>
            <person name="Yildiz M."/>
            <person name="Macko-Podgorni A."/>
            <person name="Moranska E."/>
            <person name="Grzebelus E."/>
            <person name="Grzebelus D."/>
            <person name="Ashrafi H."/>
            <person name="Zheng Z."/>
            <person name="Cheng S."/>
            <person name="Spooner D."/>
            <person name="Van Deynze A."/>
            <person name="Simon P."/>
        </authorList>
    </citation>
    <scope>NUCLEOTIDE SEQUENCE</scope>
    <source>
        <tissue evidence="7">Leaf</tissue>
    </source>
</reference>
<accession>A0AAF0XAL6</accession>
<proteinExistence type="predicted"/>
<keyword evidence="2" id="KW-0805">Transcription regulation</keyword>
<protein>
    <recommendedName>
        <fullName evidence="6">TF-B3 domain-containing protein</fullName>
    </recommendedName>
</protein>
<gene>
    <name evidence="7" type="ORF">DCAR_0623772</name>
</gene>
<feature type="domain" description="TF-B3" evidence="6">
    <location>
        <begin position="250"/>
        <end position="303"/>
    </location>
</feature>
<dbReference type="InterPro" id="IPR015300">
    <property type="entry name" value="DNA-bd_pseudobarrel_sf"/>
</dbReference>
<sequence length="566" mass="66035">MRRCLEAQSCSPQCSILLFLLYNCSRLLDHQDEVYNIRIQDENSLDSRWTKLFNKGKLDKKCSFLAANIECDIFGAVRVPAAFHDRYGDFLPSQLGIRCKKYLWPAKYDKAVRKIYDIGKFMRYYGLTVYNVALFEYYGDGLFEVQIFRDTAVECLYPKMHPTEFFKTTGKYYDEEDYILDTKSLELEKQLSLLCFNACANKTDFVEMCLSEQNLNPHLQNLELDPSWEKFYNKWDDGSKVVLRLERTYWEVFVSWQNNRCSFGRGWVDFARESGLQAGDNLLLFKHNTDEENILNFCIFKAEAWSDACVEGTSNAEHSFYKMVYPHAAKEGHFVLPRLFSKKYCSRLCRIRQVDVDDRSWYIFYNVPNGYIYNLEDMLKHFKVIEKEAIVFSMNSSNVMTARIFQKDGMEIAYKRRIRSAKYLGDEHWFIKPDLRSDYDLEEDSEHGSESSGGNAGVGNDMAENDLQFTITVSTLLIDKKTHGPFIPVVIHPPNRAWKKGDEVEIRTEKGSWRLGMVLHGNRARMSAGWNKFARDNEYQVDDVLSWQLIEENGTDVFIVTKVAPV</sequence>
<comment type="subcellular location">
    <subcellularLocation>
        <location evidence="1">Nucleus</location>
    </subcellularLocation>
</comment>
<dbReference type="PANTHER" id="PTHR31920">
    <property type="entry name" value="B3 DOMAIN-CONTAINING"/>
    <property type="match status" value="1"/>
</dbReference>